<evidence type="ECO:0000256" key="2">
    <source>
        <dbReference type="ARBA" id="ARBA00004286"/>
    </source>
</evidence>
<dbReference type="InterPro" id="IPR009072">
    <property type="entry name" value="Histone-fold"/>
</dbReference>
<evidence type="ECO:0000313" key="9">
    <source>
        <dbReference type="EnsemblPlants" id="AET5Gv20821000.3"/>
    </source>
</evidence>
<dbReference type="SUPFAM" id="SSF47113">
    <property type="entry name" value="Histone-fold"/>
    <property type="match status" value="1"/>
</dbReference>
<evidence type="ECO:0000256" key="1">
    <source>
        <dbReference type="ARBA" id="ARBA00004123"/>
    </source>
</evidence>
<evidence type="ECO:0000313" key="10">
    <source>
        <dbReference type="Proteomes" id="UP000015105"/>
    </source>
</evidence>
<accession>A0A453LKQ6</accession>
<reference evidence="10" key="2">
    <citation type="journal article" date="2017" name="Nat. Plants">
        <title>The Aegilops tauschii genome reveals multiple impacts of transposons.</title>
        <authorList>
            <person name="Zhao G."/>
            <person name="Zou C."/>
            <person name="Li K."/>
            <person name="Wang K."/>
            <person name="Li T."/>
            <person name="Gao L."/>
            <person name="Zhang X."/>
            <person name="Wang H."/>
            <person name="Yang Z."/>
            <person name="Liu X."/>
            <person name="Jiang W."/>
            <person name="Mao L."/>
            <person name="Kong X."/>
            <person name="Jiao Y."/>
            <person name="Jia J."/>
        </authorList>
    </citation>
    <scope>NUCLEOTIDE SEQUENCE [LARGE SCALE GENOMIC DNA]</scope>
    <source>
        <strain evidence="10">cv. AL8/78</strain>
    </source>
</reference>
<keyword evidence="4" id="KW-0158">Chromosome</keyword>
<dbReference type="Proteomes" id="UP000015105">
    <property type="component" value="Chromosome 5D"/>
</dbReference>
<dbReference type="GO" id="GO:0003677">
    <property type="term" value="F:DNA binding"/>
    <property type="evidence" value="ECO:0007669"/>
    <property type="project" value="UniProtKB-KW"/>
</dbReference>
<dbReference type="EnsemblPlants" id="AET5Gv20821000.3">
    <property type="protein sequence ID" value="AET5Gv20821000.3"/>
    <property type="gene ID" value="AET5Gv20821000"/>
</dbReference>
<evidence type="ECO:0000256" key="7">
    <source>
        <dbReference type="ARBA" id="ARBA00023269"/>
    </source>
</evidence>
<keyword evidence="6" id="KW-0539">Nucleus</keyword>
<dbReference type="Gene3D" id="1.10.20.10">
    <property type="entry name" value="Histone, subunit A"/>
    <property type="match status" value="1"/>
</dbReference>
<evidence type="ECO:0000256" key="6">
    <source>
        <dbReference type="ARBA" id="ARBA00023242"/>
    </source>
</evidence>
<sequence length="113" mass="12639">EARRMSGRGKGGKGLGKGGAKRHRKVLRDNIQGITKPAIRRLARRGGVKRISGLIYEETRGRARPPQDRHRHGRRLRAQAPGPHPLRLRRLGRGFIDPARDAAVRPRVVVLSI</sequence>
<dbReference type="PRINTS" id="PR00623">
    <property type="entry name" value="HISTONEH4"/>
</dbReference>
<dbReference type="InterPro" id="IPR001951">
    <property type="entry name" value="Histone_H4"/>
</dbReference>
<comment type="similarity">
    <text evidence="3">Belongs to the histone H4 family.</text>
</comment>
<name>A0A453LKQ6_AEGTS</name>
<evidence type="ECO:0000256" key="8">
    <source>
        <dbReference type="SAM" id="MobiDB-lite"/>
    </source>
</evidence>
<feature type="compositionally biased region" description="Basic and acidic residues" evidence="8">
    <location>
        <begin position="57"/>
        <end position="68"/>
    </location>
</feature>
<dbReference type="FunFam" id="1.10.20.10:FF:000073">
    <property type="entry name" value="Histone H4"/>
    <property type="match status" value="1"/>
</dbReference>
<proteinExistence type="inferred from homology"/>
<reference evidence="9" key="4">
    <citation type="submission" date="2019-03" db="UniProtKB">
        <authorList>
            <consortium name="EnsemblPlants"/>
        </authorList>
    </citation>
    <scope>IDENTIFICATION</scope>
</reference>
<keyword evidence="10" id="KW-1185">Reference proteome</keyword>
<dbReference type="InterPro" id="IPR019809">
    <property type="entry name" value="Histone_H4_CS"/>
</dbReference>
<dbReference type="GO" id="GO:0030527">
    <property type="term" value="F:structural constituent of chromatin"/>
    <property type="evidence" value="ECO:0007669"/>
    <property type="project" value="InterPro"/>
</dbReference>
<keyword evidence="5" id="KW-0238">DNA-binding</keyword>
<dbReference type="PANTHER" id="PTHR10484">
    <property type="entry name" value="HISTONE H4"/>
    <property type="match status" value="1"/>
</dbReference>
<dbReference type="GO" id="GO:0000786">
    <property type="term" value="C:nucleosome"/>
    <property type="evidence" value="ECO:0007669"/>
    <property type="project" value="UniProtKB-KW"/>
</dbReference>
<evidence type="ECO:0008006" key="11">
    <source>
        <dbReference type="Google" id="ProtNLM"/>
    </source>
</evidence>
<feature type="compositionally biased region" description="Basic residues" evidence="8">
    <location>
        <begin position="1"/>
        <end position="11"/>
    </location>
</feature>
<dbReference type="GO" id="GO:0005634">
    <property type="term" value="C:nucleus"/>
    <property type="evidence" value="ECO:0007669"/>
    <property type="project" value="UniProtKB-SubCell"/>
</dbReference>
<feature type="region of interest" description="Disordered" evidence="8">
    <location>
        <begin position="1"/>
        <end position="25"/>
    </location>
</feature>
<reference evidence="9" key="5">
    <citation type="journal article" date="2021" name="G3 (Bethesda)">
        <title>Aegilops tauschii genome assembly Aet v5.0 features greater sequence contiguity and improved annotation.</title>
        <authorList>
            <person name="Wang L."/>
            <person name="Zhu T."/>
            <person name="Rodriguez J.C."/>
            <person name="Deal K.R."/>
            <person name="Dubcovsky J."/>
            <person name="McGuire P.E."/>
            <person name="Lux T."/>
            <person name="Spannagl M."/>
            <person name="Mayer K.F.X."/>
            <person name="Baldrich P."/>
            <person name="Meyers B.C."/>
            <person name="Huo N."/>
            <person name="Gu Y.Q."/>
            <person name="Zhou H."/>
            <person name="Devos K.M."/>
            <person name="Bennetzen J.L."/>
            <person name="Unver T."/>
            <person name="Budak H."/>
            <person name="Gulick P.J."/>
            <person name="Galiba G."/>
            <person name="Kalapos B."/>
            <person name="Nelson D.R."/>
            <person name="Li P."/>
            <person name="You F.M."/>
            <person name="Luo M.C."/>
            <person name="Dvorak J."/>
        </authorList>
    </citation>
    <scope>NUCLEOTIDE SEQUENCE [LARGE SCALE GENOMIC DNA]</scope>
    <source>
        <strain evidence="9">cv. AL8/78</strain>
    </source>
</reference>
<keyword evidence="7" id="KW-0544">Nucleosome core</keyword>
<dbReference type="GO" id="GO:0046982">
    <property type="term" value="F:protein heterodimerization activity"/>
    <property type="evidence" value="ECO:0007669"/>
    <property type="project" value="InterPro"/>
</dbReference>
<organism evidence="9 10">
    <name type="scientific">Aegilops tauschii subsp. strangulata</name>
    <name type="common">Goatgrass</name>
    <dbReference type="NCBI Taxonomy" id="200361"/>
    <lineage>
        <taxon>Eukaryota</taxon>
        <taxon>Viridiplantae</taxon>
        <taxon>Streptophyta</taxon>
        <taxon>Embryophyta</taxon>
        <taxon>Tracheophyta</taxon>
        <taxon>Spermatophyta</taxon>
        <taxon>Magnoliopsida</taxon>
        <taxon>Liliopsida</taxon>
        <taxon>Poales</taxon>
        <taxon>Poaceae</taxon>
        <taxon>BOP clade</taxon>
        <taxon>Pooideae</taxon>
        <taxon>Triticodae</taxon>
        <taxon>Triticeae</taxon>
        <taxon>Triticinae</taxon>
        <taxon>Aegilops</taxon>
    </lineage>
</organism>
<reference evidence="10" key="1">
    <citation type="journal article" date="2014" name="Science">
        <title>Ancient hybridizations among the ancestral genomes of bread wheat.</title>
        <authorList>
            <consortium name="International Wheat Genome Sequencing Consortium,"/>
            <person name="Marcussen T."/>
            <person name="Sandve S.R."/>
            <person name="Heier L."/>
            <person name="Spannagl M."/>
            <person name="Pfeifer M."/>
            <person name="Jakobsen K.S."/>
            <person name="Wulff B.B."/>
            <person name="Steuernagel B."/>
            <person name="Mayer K.F."/>
            <person name="Olsen O.A."/>
        </authorList>
    </citation>
    <scope>NUCLEOTIDE SEQUENCE [LARGE SCALE GENOMIC DNA]</scope>
    <source>
        <strain evidence="10">cv. AL8/78</strain>
    </source>
</reference>
<dbReference type="Gramene" id="AET5Gv20821000.3">
    <property type="protein sequence ID" value="AET5Gv20821000.3"/>
    <property type="gene ID" value="AET5Gv20821000"/>
</dbReference>
<comment type="subcellular location">
    <subcellularLocation>
        <location evidence="2">Chromosome</location>
    </subcellularLocation>
    <subcellularLocation>
        <location evidence="1">Nucleus</location>
    </subcellularLocation>
</comment>
<dbReference type="PROSITE" id="PS00047">
    <property type="entry name" value="HISTONE_H4"/>
    <property type="match status" value="1"/>
</dbReference>
<reference evidence="9" key="3">
    <citation type="journal article" date="2017" name="Nature">
        <title>Genome sequence of the progenitor of the wheat D genome Aegilops tauschii.</title>
        <authorList>
            <person name="Luo M.C."/>
            <person name="Gu Y.Q."/>
            <person name="Puiu D."/>
            <person name="Wang H."/>
            <person name="Twardziok S.O."/>
            <person name="Deal K.R."/>
            <person name="Huo N."/>
            <person name="Zhu T."/>
            <person name="Wang L."/>
            <person name="Wang Y."/>
            <person name="McGuire P.E."/>
            <person name="Liu S."/>
            <person name="Long H."/>
            <person name="Ramasamy R.K."/>
            <person name="Rodriguez J.C."/>
            <person name="Van S.L."/>
            <person name="Yuan L."/>
            <person name="Wang Z."/>
            <person name="Xia Z."/>
            <person name="Xiao L."/>
            <person name="Anderson O.D."/>
            <person name="Ouyang S."/>
            <person name="Liang Y."/>
            <person name="Zimin A.V."/>
            <person name="Pertea G."/>
            <person name="Qi P."/>
            <person name="Bennetzen J.L."/>
            <person name="Dai X."/>
            <person name="Dawson M.W."/>
            <person name="Muller H.G."/>
            <person name="Kugler K."/>
            <person name="Rivarola-Duarte L."/>
            <person name="Spannagl M."/>
            <person name="Mayer K.F.X."/>
            <person name="Lu F.H."/>
            <person name="Bevan M.W."/>
            <person name="Leroy P."/>
            <person name="Li P."/>
            <person name="You F.M."/>
            <person name="Sun Q."/>
            <person name="Liu Z."/>
            <person name="Lyons E."/>
            <person name="Wicker T."/>
            <person name="Salzberg S.L."/>
            <person name="Devos K.M."/>
            <person name="Dvorak J."/>
        </authorList>
    </citation>
    <scope>NUCLEOTIDE SEQUENCE [LARGE SCALE GENOMIC DNA]</scope>
    <source>
        <strain evidence="9">cv. AL8/78</strain>
    </source>
</reference>
<evidence type="ECO:0000256" key="3">
    <source>
        <dbReference type="ARBA" id="ARBA00006564"/>
    </source>
</evidence>
<dbReference type="AlphaFoldDB" id="A0A453LKQ6"/>
<evidence type="ECO:0000256" key="4">
    <source>
        <dbReference type="ARBA" id="ARBA00022454"/>
    </source>
</evidence>
<evidence type="ECO:0000256" key="5">
    <source>
        <dbReference type="ARBA" id="ARBA00023125"/>
    </source>
</evidence>
<feature type="region of interest" description="Disordered" evidence="8">
    <location>
        <begin position="57"/>
        <end position="89"/>
    </location>
</feature>
<protein>
    <recommendedName>
        <fullName evidence="11">Histone H4</fullName>
    </recommendedName>
</protein>